<reference evidence="7" key="1">
    <citation type="submission" date="2020-10" db="EMBL/GenBank/DDBJ databases">
        <authorList>
            <person name="Gilroy R."/>
        </authorList>
    </citation>
    <scope>NUCLEOTIDE SEQUENCE</scope>
    <source>
        <strain evidence="7">B3-2255</strain>
    </source>
</reference>
<dbReference type="PANTHER" id="PTHR43133:SF46">
    <property type="entry name" value="RNA POLYMERASE SIGMA-70 FACTOR ECF SUBFAMILY"/>
    <property type="match status" value="1"/>
</dbReference>
<feature type="domain" description="RNA polymerase sigma-70 region 2" evidence="5">
    <location>
        <begin position="28"/>
        <end position="94"/>
    </location>
</feature>
<evidence type="ECO:0000313" key="7">
    <source>
        <dbReference type="EMBL" id="MBO8482280.1"/>
    </source>
</evidence>
<organism evidence="7 8">
    <name type="scientific">Candidatus Merdivivens faecigallinarum</name>
    <dbReference type="NCBI Taxonomy" id="2840871"/>
    <lineage>
        <taxon>Bacteria</taxon>
        <taxon>Pseudomonadati</taxon>
        <taxon>Bacteroidota</taxon>
        <taxon>Bacteroidia</taxon>
        <taxon>Bacteroidales</taxon>
        <taxon>Muribaculaceae</taxon>
        <taxon>Muribaculaceae incertae sedis</taxon>
        <taxon>Candidatus Merdivivens</taxon>
    </lineage>
</organism>
<dbReference type="InterPro" id="IPR007627">
    <property type="entry name" value="RNA_pol_sigma70_r2"/>
</dbReference>
<evidence type="ECO:0000259" key="6">
    <source>
        <dbReference type="Pfam" id="PF08281"/>
    </source>
</evidence>
<dbReference type="InterPro" id="IPR013249">
    <property type="entry name" value="RNA_pol_sigma70_r4_t2"/>
</dbReference>
<protein>
    <submittedName>
        <fullName evidence="7">RNA polymerase sigma factor</fullName>
    </submittedName>
</protein>
<keyword evidence="2" id="KW-0805">Transcription regulation</keyword>
<dbReference type="Pfam" id="PF04542">
    <property type="entry name" value="Sigma70_r2"/>
    <property type="match status" value="1"/>
</dbReference>
<dbReference type="InterPro" id="IPR036388">
    <property type="entry name" value="WH-like_DNA-bd_sf"/>
</dbReference>
<dbReference type="InterPro" id="IPR013325">
    <property type="entry name" value="RNA_pol_sigma_r2"/>
</dbReference>
<dbReference type="InterPro" id="IPR039425">
    <property type="entry name" value="RNA_pol_sigma-70-like"/>
</dbReference>
<name>A0A9D9J105_9BACT</name>
<reference evidence="7" key="2">
    <citation type="journal article" date="2021" name="PeerJ">
        <title>Extensive microbial diversity within the chicken gut microbiome revealed by metagenomics and culture.</title>
        <authorList>
            <person name="Gilroy R."/>
            <person name="Ravi A."/>
            <person name="Getino M."/>
            <person name="Pursley I."/>
            <person name="Horton D.L."/>
            <person name="Alikhan N.F."/>
            <person name="Baker D."/>
            <person name="Gharbi K."/>
            <person name="Hall N."/>
            <person name="Watson M."/>
            <person name="Adriaenssens E.M."/>
            <person name="Foster-Nyarko E."/>
            <person name="Jarju S."/>
            <person name="Secka A."/>
            <person name="Antonio M."/>
            <person name="Oren A."/>
            <person name="Chaudhuri R.R."/>
            <person name="La Ragione R."/>
            <person name="Hildebrand F."/>
            <person name="Pallen M.J."/>
        </authorList>
    </citation>
    <scope>NUCLEOTIDE SEQUENCE</scope>
    <source>
        <strain evidence="7">B3-2255</strain>
    </source>
</reference>
<dbReference type="GO" id="GO:0003677">
    <property type="term" value="F:DNA binding"/>
    <property type="evidence" value="ECO:0007669"/>
    <property type="project" value="InterPro"/>
</dbReference>
<gene>
    <name evidence="7" type="ORF">IAC87_07030</name>
</gene>
<dbReference type="Pfam" id="PF08281">
    <property type="entry name" value="Sigma70_r4_2"/>
    <property type="match status" value="1"/>
</dbReference>
<dbReference type="GO" id="GO:0016987">
    <property type="term" value="F:sigma factor activity"/>
    <property type="evidence" value="ECO:0007669"/>
    <property type="project" value="UniProtKB-KW"/>
</dbReference>
<evidence type="ECO:0000313" key="8">
    <source>
        <dbReference type="Proteomes" id="UP000823772"/>
    </source>
</evidence>
<dbReference type="SUPFAM" id="SSF88946">
    <property type="entry name" value="Sigma2 domain of RNA polymerase sigma factors"/>
    <property type="match status" value="1"/>
</dbReference>
<dbReference type="NCBIfam" id="TIGR02937">
    <property type="entry name" value="sigma70-ECF"/>
    <property type="match status" value="1"/>
</dbReference>
<dbReference type="AlphaFoldDB" id="A0A9D9J105"/>
<dbReference type="Gene3D" id="1.10.10.10">
    <property type="entry name" value="Winged helix-like DNA-binding domain superfamily/Winged helix DNA-binding domain"/>
    <property type="match status" value="1"/>
</dbReference>
<evidence type="ECO:0000256" key="2">
    <source>
        <dbReference type="ARBA" id="ARBA00023015"/>
    </source>
</evidence>
<dbReference type="CDD" id="cd06171">
    <property type="entry name" value="Sigma70_r4"/>
    <property type="match status" value="1"/>
</dbReference>
<dbReference type="EMBL" id="JADILY010000148">
    <property type="protein sequence ID" value="MBO8482280.1"/>
    <property type="molecule type" value="Genomic_DNA"/>
</dbReference>
<evidence type="ECO:0000256" key="1">
    <source>
        <dbReference type="ARBA" id="ARBA00010641"/>
    </source>
</evidence>
<evidence type="ECO:0000256" key="4">
    <source>
        <dbReference type="ARBA" id="ARBA00023163"/>
    </source>
</evidence>
<sequence length="189" mass="22337">MELSVPRPDIQELIERCLVRDRRAYKELFEEFAPKMLPLCIRYMKNREDAEDVLQDGFITLFNQIDRYEGRGSFEGWVRRIFVTTALMHLRKKDPLKISDDITEVRTLGDMESSAIQRLEHKELLRLVAGLPAGFRVVFNLYVIEGYSHKEISDMLGISEATSRSQLSRARFWLQQKIKENENDRERIR</sequence>
<accession>A0A9D9J105</accession>
<dbReference type="SUPFAM" id="SSF88659">
    <property type="entry name" value="Sigma3 and sigma4 domains of RNA polymerase sigma factors"/>
    <property type="match status" value="1"/>
</dbReference>
<evidence type="ECO:0000259" key="5">
    <source>
        <dbReference type="Pfam" id="PF04542"/>
    </source>
</evidence>
<dbReference type="PANTHER" id="PTHR43133">
    <property type="entry name" value="RNA POLYMERASE ECF-TYPE SIGMA FACTO"/>
    <property type="match status" value="1"/>
</dbReference>
<comment type="caution">
    <text evidence="7">The sequence shown here is derived from an EMBL/GenBank/DDBJ whole genome shotgun (WGS) entry which is preliminary data.</text>
</comment>
<comment type="similarity">
    <text evidence="1">Belongs to the sigma-70 factor family. ECF subfamily.</text>
</comment>
<keyword evidence="3" id="KW-0731">Sigma factor</keyword>
<dbReference type="InterPro" id="IPR014284">
    <property type="entry name" value="RNA_pol_sigma-70_dom"/>
</dbReference>
<dbReference type="InterPro" id="IPR013324">
    <property type="entry name" value="RNA_pol_sigma_r3/r4-like"/>
</dbReference>
<keyword evidence="4" id="KW-0804">Transcription</keyword>
<evidence type="ECO:0000256" key="3">
    <source>
        <dbReference type="ARBA" id="ARBA00023082"/>
    </source>
</evidence>
<dbReference type="Proteomes" id="UP000823772">
    <property type="component" value="Unassembled WGS sequence"/>
</dbReference>
<proteinExistence type="inferred from homology"/>
<dbReference type="GO" id="GO:0006352">
    <property type="term" value="P:DNA-templated transcription initiation"/>
    <property type="evidence" value="ECO:0007669"/>
    <property type="project" value="InterPro"/>
</dbReference>
<dbReference type="Gene3D" id="1.10.1740.10">
    <property type="match status" value="1"/>
</dbReference>
<feature type="domain" description="RNA polymerase sigma factor 70 region 4 type 2" evidence="6">
    <location>
        <begin position="122"/>
        <end position="171"/>
    </location>
</feature>